<gene>
    <name evidence="9" type="ORF">A9Q93_12025</name>
</gene>
<dbReference type="InterPro" id="IPR004852">
    <property type="entry name" value="Di-haem_cyt_c_peroxidsae"/>
</dbReference>
<dbReference type="GO" id="GO:0004130">
    <property type="term" value="F:cytochrome-c peroxidase activity"/>
    <property type="evidence" value="ECO:0007669"/>
    <property type="project" value="TreeGrafter"/>
</dbReference>
<dbReference type="PROSITE" id="PS51007">
    <property type="entry name" value="CYTC"/>
    <property type="match status" value="2"/>
</dbReference>
<dbReference type="EMBL" id="MAAX01000185">
    <property type="protein sequence ID" value="OUS11028.1"/>
    <property type="molecule type" value="Genomic_DNA"/>
</dbReference>
<reference evidence="10" key="1">
    <citation type="journal article" date="2017" name="Proc. Natl. Acad. Sci. U.S.A.">
        <title>Simulation of Deepwater Horizon oil plume reveals substrate specialization within a complex community of hydrocarbon-degraders.</title>
        <authorList>
            <person name="Hu P."/>
            <person name="Dubinsky E.A."/>
            <person name="Probst A.J."/>
            <person name="Wang J."/>
            <person name="Sieber C.M.K."/>
            <person name="Tom L.M."/>
            <person name="Gardinali P."/>
            <person name="Banfield J.F."/>
            <person name="Atlas R.M."/>
            <person name="Andersen G.L."/>
        </authorList>
    </citation>
    <scope>NUCLEOTIDE SEQUENCE [LARGE SCALE GENOMIC DNA]</scope>
</reference>
<keyword evidence="9" id="KW-0575">Peroxidase</keyword>
<evidence type="ECO:0000256" key="4">
    <source>
        <dbReference type="ARBA" id="ARBA00022729"/>
    </source>
</evidence>
<feature type="domain" description="Cytochrome c" evidence="8">
    <location>
        <begin position="238"/>
        <end position="375"/>
    </location>
</feature>
<comment type="subcellular location">
    <subcellularLocation>
        <location evidence="1">Cell envelope</location>
    </subcellularLocation>
</comment>
<organism evidence="9 10">
    <name type="scientific">Nonlabens dokdonensis</name>
    <dbReference type="NCBI Taxonomy" id="328515"/>
    <lineage>
        <taxon>Bacteria</taxon>
        <taxon>Pseudomonadati</taxon>
        <taxon>Bacteroidota</taxon>
        <taxon>Flavobacteriia</taxon>
        <taxon>Flavobacteriales</taxon>
        <taxon>Flavobacteriaceae</taxon>
        <taxon>Nonlabens</taxon>
    </lineage>
</organism>
<evidence type="ECO:0000256" key="6">
    <source>
        <dbReference type="ARBA" id="ARBA00023004"/>
    </source>
</evidence>
<dbReference type="GO" id="GO:0020037">
    <property type="term" value="F:heme binding"/>
    <property type="evidence" value="ECO:0007669"/>
    <property type="project" value="InterPro"/>
</dbReference>
<dbReference type="RefSeq" id="WP_303687690.1">
    <property type="nucleotide sequence ID" value="NZ_CAJXYO010000037.1"/>
</dbReference>
<dbReference type="PROSITE" id="PS51257">
    <property type="entry name" value="PROKAR_LIPOPROTEIN"/>
    <property type="match status" value="1"/>
</dbReference>
<keyword evidence="2 7" id="KW-0349">Heme</keyword>
<dbReference type="PANTHER" id="PTHR30600:SF10">
    <property type="entry name" value="BLL6722 PROTEIN"/>
    <property type="match status" value="1"/>
</dbReference>
<dbReference type="GO" id="GO:0030313">
    <property type="term" value="C:cell envelope"/>
    <property type="evidence" value="ECO:0007669"/>
    <property type="project" value="UniProtKB-SubCell"/>
</dbReference>
<accession>A0A1Z8ALG7</accession>
<evidence type="ECO:0000313" key="9">
    <source>
        <dbReference type="EMBL" id="OUS11028.1"/>
    </source>
</evidence>
<keyword evidence="6 7" id="KW-0408">Iron</keyword>
<evidence type="ECO:0000256" key="7">
    <source>
        <dbReference type="PROSITE-ProRule" id="PRU00433"/>
    </source>
</evidence>
<comment type="caution">
    <text evidence="9">The sequence shown here is derived from an EMBL/GenBank/DDBJ whole genome shotgun (WGS) entry which is preliminary data.</text>
</comment>
<dbReference type="AlphaFoldDB" id="A0A1Z8ALG7"/>
<proteinExistence type="predicted"/>
<dbReference type="Proteomes" id="UP000196102">
    <property type="component" value="Unassembled WGS sequence"/>
</dbReference>
<protein>
    <submittedName>
        <fullName evidence="9">Cytochrome-c peroxidase</fullName>
    </submittedName>
</protein>
<dbReference type="PANTHER" id="PTHR30600">
    <property type="entry name" value="CYTOCHROME C PEROXIDASE-RELATED"/>
    <property type="match status" value="1"/>
</dbReference>
<keyword evidence="5" id="KW-0560">Oxidoreductase</keyword>
<evidence type="ECO:0000256" key="1">
    <source>
        <dbReference type="ARBA" id="ARBA00004196"/>
    </source>
</evidence>
<keyword evidence="4" id="KW-0732">Signal</keyword>
<dbReference type="InterPro" id="IPR036909">
    <property type="entry name" value="Cyt_c-like_dom_sf"/>
</dbReference>
<dbReference type="InterPro" id="IPR051395">
    <property type="entry name" value="Cytochrome_c_Peroxidase/MauG"/>
</dbReference>
<dbReference type="InterPro" id="IPR009056">
    <property type="entry name" value="Cyt_c-like_dom"/>
</dbReference>
<name>A0A1Z8ALG7_9FLAO</name>
<evidence type="ECO:0000313" key="10">
    <source>
        <dbReference type="Proteomes" id="UP000196102"/>
    </source>
</evidence>
<dbReference type="GO" id="GO:0009055">
    <property type="term" value="F:electron transfer activity"/>
    <property type="evidence" value="ECO:0007669"/>
    <property type="project" value="InterPro"/>
</dbReference>
<feature type="domain" description="Cytochrome c" evidence="8">
    <location>
        <begin position="72"/>
        <end position="181"/>
    </location>
</feature>
<dbReference type="Gene3D" id="1.10.760.10">
    <property type="entry name" value="Cytochrome c-like domain"/>
    <property type="match status" value="2"/>
</dbReference>
<evidence type="ECO:0000256" key="3">
    <source>
        <dbReference type="ARBA" id="ARBA00022723"/>
    </source>
</evidence>
<dbReference type="Pfam" id="PF03150">
    <property type="entry name" value="CCP_MauG"/>
    <property type="match status" value="1"/>
</dbReference>
<dbReference type="SUPFAM" id="SSF46626">
    <property type="entry name" value="Cytochrome c"/>
    <property type="match status" value="2"/>
</dbReference>
<dbReference type="GO" id="GO:0046872">
    <property type="term" value="F:metal ion binding"/>
    <property type="evidence" value="ECO:0007669"/>
    <property type="project" value="UniProtKB-KW"/>
</dbReference>
<evidence type="ECO:0000256" key="2">
    <source>
        <dbReference type="ARBA" id="ARBA00022617"/>
    </source>
</evidence>
<evidence type="ECO:0000256" key="5">
    <source>
        <dbReference type="ARBA" id="ARBA00023002"/>
    </source>
</evidence>
<evidence type="ECO:0000259" key="8">
    <source>
        <dbReference type="PROSITE" id="PS51007"/>
    </source>
</evidence>
<keyword evidence="3 7" id="KW-0479">Metal-binding</keyword>
<sequence>MKFRLYLSIAGLISIIACDNTDPTDEYLPTDQIIIENTFGTNVNLNQPVNYRNSNVPAYIRFANTGNAIDDQKALLGRILFYDNNLSVDNTIACAGCHNQENAFSDTAIASLGVNGFTGRHSMRLVNTGYQAGTSFFWDERSSSLEHQVTQPIEDHIEMGFSGTDGNPTIDDLLTKLAAVDYYPVLFNHVYNDGVISEERLQECLSHFVLSIQSFDSKYDQGLAMAANPGQPFPNYSNSENRGKQLFMTAPQNGGAGCVACHAPPEFAIRDNSLNNGVIGSISNPSVFDHSNTRSPSLRDLVNPDGDLNGPLMHDGSFSTLLEVIEHYNSIDPTNQQNIDPILLRNGGPNGPQGQNLNLSNDDKIALVDFLRTLTGSDMYTNVKWSNPFID</sequence>